<feature type="region of interest" description="Disordered" evidence="1">
    <location>
        <begin position="304"/>
        <end position="460"/>
    </location>
</feature>
<feature type="region of interest" description="Disordered" evidence="1">
    <location>
        <begin position="99"/>
        <end position="200"/>
    </location>
</feature>
<protein>
    <submittedName>
        <fullName evidence="2">Fibrinogen alpha-1 chain</fullName>
    </submittedName>
</protein>
<feature type="compositionally biased region" description="Low complexity" evidence="1">
    <location>
        <begin position="136"/>
        <end position="147"/>
    </location>
</feature>
<dbReference type="Proteomes" id="UP000440578">
    <property type="component" value="Unassembled WGS sequence"/>
</dbReference>
<accession>A0A6A4WDY1</accession>
<dbReference type="EMBL" id="VIIS01000713">
    <property type="protein sequence ID" value="KAF0305877.1"/>
    <property type="molecule type" value="Genomic_DNA"/>
</dbReference>
<evidence type="ECO:0000256" key="1">
    <source>
        <dbReference type="SAM" id="MobiDB-lite"/>
    </source>
</evidence>
<keyword evidence="3" id="KW-1185">Reference proteome</keyword>
<sequence length="460" mass="47720">MTVSGDRYWCEGTGVVEVRSQSGDSVSVRVLVVSRKPLGFEFILGMNGVSALGGVTVSTKNHVRFGAETTGVAAVAERRVPETAPAAAGTAAVAERRVPETAPAAAGTAAVAERRVPETAPAAAGTAAVAERRAPETAPAAAGTATVAERRAPETAPAAAGTAAVAERQAPETAPVAAGTAAVAERRAPETAPAAAGTAAVAERRVPEAAPVAAETAALAESTAPTEAAESGSAAIGAPTVTETRAMAAPEAAAGIWREEEKDFIVRWFADQLMKVEVCQELQVSTHAGCLMVGRIYVDIPKQEQRSSFQQRRLQRGGKARPRPASATKPRKFWPASFSRVPSSSNAVTDRSTQSREPAMERPAYTDADRNNFGPRPVHGHTGASAPLTDSDGLTSDPPRESHGNAGDPDPPHSRQGTPPSCAGRTGDISRTGRTGAGDSSDRQEKWKGQPGRHHHPYQR</sequence>
<evidence type="ECO:0000313" key="2">
    <source>
        <dbReference type="EMBL" id="KAF0305877.1"/>
    </source>
</evidence>
<feature type="compositionally biased region" description="Basic residues" evidence="1">
    <location>
        <begin position="313"/>
        <end position="322"/>
    </location>
</feature>
<feature type="compositionally biased region" description="Low complexity" evidence="1">
    <location>
        <begin position="154"/>
        <end position="183"/>
    </location>
</feature>
<comment type="caution">
    <text evidence="2">The sequence shown here is derived from an EMBL/GenBank/DDBJ whole genome shotgun (WGS) entry which is preliminary data.</text>
</comment>
<reference evidence="2 3" key="1">
    <citation type="submission" date="2019-07" db="EMBL/GenBank/DDBJ databases">
        <title>Draft genome assembly of a fouling barnacle, Amphibalanus amphitrite (Darwin, 1854): The first reference genome for Thecostraca.</title>
        <authorList>
            <person name="Kim W."/>
        </authorList>
    </citation>
    <scope>NUCLEOTIDE SEQUENCE [LARGE SCALE GENOMIC DNA]</scope>
    <source>
        <strain evidence="2">SNU_AA5</strain>
        <tissue evidence="2">Soma without cirri and trophi</tissue>
    </source>
</reference>
<feature type="compositionally biased region" description="Low complexity" evidence="1">
    <location>
        <begin position="100"/>
        <end position="111"/>
    </location>
</feature>
<organism evidence="2 3">
    <name type="scientific">Amphibalanus amphitrite</name>
    <name type="common">Striped barnacle</name>
    <name type="synonym">Balanus amphitrite</name>
    <dbReference type="NCBI Taxonomy" id="1232801"/>
    <lineage>
        <taxon>Eukaryota</taxon>
        <taxon>Metazoa</taxon>
        <taxon>Ecdysozoa</taxon>
        <taxon>Arthropoda</taxon>
        <taxon>Crustacea</taxon>
        <taxon>Multicrustacea</taxon>
        <taxon>Cirripedia</taxon>
        <taxon>Thoracica</taxon>
        <taxon>Thoracicalcarea</taxon>
        <taxon>Balanomorpha</taxon>
        <taxon>Balanoidea</taxon>
        <taxon>Balanidae</taxon>
        <taxon>Amphibalaninae</taxon>
        <taxon>Amphibalanus</taxon>
    </lineage>
</organism>
<gene>
    <name evidence="2" type="primary">FIBA1_0</name>
    <name evidence="2" type="ORF">FJT64_022561</name>
</gene>
<feature type="compositionally biased region" description="Low complexity" evidence="1">
    <location>
        <begin position="118"/>
        <end position="129"/>
    </location>
</feature>
<feature type="compositionally biased region" description="Polar residues" evidence="1">
    <location>
        <begin position="340"/>
        <end position="356"/>
    </location>
</feature>
<name>A0A6A4WDY1_AMPAM</name>
<feature type="compositionally biased region" description="Low complexity" evidence="1">
    <location>
        <begin position="190"/>
        <end position="200"/>
    </location>
</feature>
<dbReference type="AlphaFoldDB" id="A0A6A4WDY1"/>
<proteinExistence type="predicted"/>
<feature type="compositionally biased region" description="Basic residues" evidence="1">
    <location>
        <begin position="451"/>
        <end position="460"/>
    </location>
</feature>
<evidence type="ECO:0000313" key="3">
    <source>
        <dbReference type="Proteomes" id="UP000440578"/>
    </source>
</evidence>